<protein>
    <recommendedName>
        <fullName evidence="2">DUF6818 domain-containing protein</fullName>
    </recommendedName>
</protein>
<dbReference type="AlphaFoldDB" id="A0A3R8D2T4"/>
<feature type="region of interest" description="Disordered" evidence="1">
    <location>
        <begin position="198"/>
        <end position="221"/>
    </location>
</feature>
<feature type="domain" description="DUF6818" evidence="2">
    <location>
        <begin position="46"/>
        <end position="115"/>
    </location>
</feature>
<evidence type="ECO:0000256" key="1">
    <source>
        <dbReference type="SAM" id="MobiDB-lite"/>
    </source>
</evidence>
<gene>
    <name evidence="3" type="ORF">B5M09_011745</name>
</gene>
<dbReference type="EMBL" id="MZMZ02004465">
    <property type="protein sequence ID" value="RQM19262.1"/>
    <property type="molecule type" value="Genomic_DNA"/>
</dbReference>
<organism evidence="3 4">
    <name type="scientific">Aphanomyces astaci</name>
    <name type="common">Crayfish plague agent</name>
    <dbReference type="NCBI Taxonomy" id="112090"/>
    <lineage>
        <taxon>Eukaryota</taxon>
        <taxon>Sar</taxon>
        <taxon>Stramenopiles</taxon>
        <taxon>Oomycota</taxon>
        <taxon>Saprolegniomycetes</taxon>
        <taxon>Saprolegniales</taxon>
        <taxon>Verrucalvaceae</taxon>
        <taxon>Aphanomyces</taxon>
    </lineage>
</organism>
<accession>A0A3R8D2T4</accession>
<keyword evidence="4" id="KW-1185">Reference proteome</keyword>
<proteinExistence type="predicted"/>
<dbReference type="VEuPathDB" id="FungiDB:H257_05826"/>
<dbReference type="PANTHER" id="PTHR34409:SF1">
    <property type="entry name" value="MYB-LIKE DOMAIN-CONTAINING PROTEIN"/>
    <property type="match status" value="1"/>
</dbReference>
<reference evidence="3" key="1">
    <citation type="submission" date="2018-07" db="EMBL/GenBank/DDBJ databases">
        <title>Annotation of Aphanomyces astaci genome assembly.</title>
        <authorList>
            <person name="Studholme D.J."/>
        </authorList>
    </citation>
    <scope>NUCLEOTIDE SEQUENCE [LARGE SCALE GENOMIC DNA]</scope>
    <source>
        <strain evidence="3">Pc</strain>
    </source>
</reference>
<dbReference type="PANTHER" id="PTHR34409">
    <property type="entry name" value="SET DOMAIN-CONTAINING PROTEIN"/>
    <property type="match status" value="1"/>
</dbReference>
<dbReference type="Pfam" id="PF20681">
    <property type="entry name" value="DUF6818"/>
    <property type="match status" value="1"/>
</dbReference>
<name>A0A3R8D2T4_APHAT</name>
<dbReference type="InterPro" id="IPR049203">
    <property type="entry name" value="DUF6818"/>
</dbReference>
<evidence type="ECO:0000259" key="2">
    <source>
        <dbReference type="Pfam" id="PF20681"/>
    </source>
</evidence>
<evidence type="ECO:0000313" key="4">
    <source>
        <dbReference type="Proteomes" id="UP000284702"/>
    </source>
</evidence>
<comment type="caution">
    <text evidence="3">The sequence shown here is derived from an EMBL/GenBank/DDBJ whole genome shotgun (WGS) entry which is preliminary data.</text>
</comment>
<evidence type="ECO:0000313" key="3">
    <source>
        <dbReference type="EMBL" id="RQM19262.1"/>
    </source>
</evidence>
<dbReference type="Proteomes" id="UP000284702">
    <property type="component" value="Unassembled WGS sequence"/>
</dbReference>
<feature type="non-terminal residue" evidence="3">
    <location>
        <position position="1"/>
    </location>
</feature>
<sequence>KERKRTGLRGAILTPSDERLAYQKSRADSGDSFDRTSAKLALAYAEKVESRFNRLAETKLLPVRDVDVLKRKFILLKNHAKPTGDPECPVEVKRAKRIQREIDQSVSVMSLDVDTDPPVPAQEDDEDVGRTGLQQTELQSLSVTLKRQFDQGDPTARLLSYTAKKRRSIDKYINGAAEADTKASSDMMTMILLMDERSAKREESRIERQEKYDREREERDARREELHILLMGKMMGQHQK</sequence>